<keyword evidence="4" id="KW-0963">Cytoplasm</keyword>
<feature type="compositionally biased region" description="Polar residues" evidence="8">
    <location>
        <begin position="700"/>
        <end position="713"/>
    </location>
</feature>
<feature type="compositionally biased region" description="Polar residues" evidence="8">
    <location>
        <begin position="767"/>
        <end position="785"/>
    </location>
</feature>
<feature type="compositionally biased region" description="Polar residues" evidence="8">
    <location>
        <begin position="396"/>
        <end position="417"/>
    </location>
</feature>
<keyword evidence="5" id="KW-0159">Chromosome partition</keyword>
<dbReference type="EMBL" id="JBEFKJ010000014">
    <property type="protein sequence ID" value="KAL2042469.1"/>
    <property type="molecule type" value="Genomic_DNA"/>
</dbReference>
<feature type="compositionally biased region" description="Polar residues" evidence="8">
    <location>
        <begin position="1056"/>
        <end position="1076"/>
    </location>
</feature>
<dbReference type="PANTHER" id="PTHR13142">
    <property type="entry name" value="INNER CENTROMERE PROTEIN"/>
    <property type="match status" value="1"/>
</dbReference>
<feature type="compositionally biased region" description="Polar residues" evidence="8">
    <location>
        <begin position="802"/>
        <end position="821"/>
    </location>
</feature>
<feature type="compositionally biased region" description="Polar residues" evidence="8">
    <location>
        <begin position="724"/>
        <end position="737"/>
    </location>
</feature>
<evidence type="ECO:0000256" key="3">
    <source>
        <dbReference type="ARBA" id="ARBA00010042"/>
    </source>
</evidence>
<comment type="similarity">
    <text evidence="3">Belongs to the INCENP family.</text>
</comment>
<reference evidence="10 11" key="1">
    <citation type="submission" date="2024-09" db="EMBL/GenBank/DDBJ databases">
        <title>Rethinking Asexuality: The Enigmatic Case of Functional Sexual Genes in Lepraria (Stereocaulaceae).</title>
        <authorList>
            <person name="Doellman M."/>
            <person name="Sun Y."/>
            <person name="Barcenas-Pena A."/>
            <person name="Lumbsch H.T."/>
            <person name="Grewe F."/>
        </authorList>
    </citation>
    <scope>NUCLEOTIDE SEQUENCE [LARGE SCALE GENOMIC DNA]</scope>
    <source>
        <strain evidence="10 11">Mercado 3170</strain>
    </source>
</reference>
<feature type="compositionally biased region" description="Basic and acidic residues" evidence="8">
    <location>
        <begin position="832"/>
        <end position="912"/>
    </location>
</feature>
<feature type="compositionally biased region" description="Acidic residues" evidence="8">
    <location>
        <begin position="1133"/>
        <end position="1143"/>
    </location>
</feature>
<feature type="compositionally biased region" description="Polar residues" evidence="8">
    <location>
        <begin position="227"/>
        <end position="240"/>
    </location>
</feature>
<evidence type="ECO:0000256" key="1">
    <source>
        <dbReference type="ARBA" id="ARBA00004123"/>
    </source>
</evidence>
<feature type="region of interest" description="Disordered" evidence="8">
    <location>
        <begin position="492"/>
        <end position="1159"/>
    </location>
</feature>
<feature type="region of interest" description="Disordered" evidence="8">
    <location>
        <begin position="218"/>
        <end position="246"/>
    </location>
</feature>
<organism evidence="10 11">
    <name type="scientific">Stereocaulon virgatum</name>
    <dbReference type="NCBI Taxonomy" id="373712"/>
    <lineage>
        <taxon>Eukaryota</taxon>
        <taxon>Fungi</taxon>
        <taxon>Dikarya</taxon>
        <taxon>Ascomycota</taxon>
        <taxon>Pezizomycotina</taxon>
        <taxon>Lecanoromycetes</taxon>
        <taxon>OSLEUM clade</taxon>
        <taxon>Lecanoromycetidae</taxon>
        <taxon>Lecanorales</taxon>
        <taxon>Lecanorineae</taxon>
        <taxon>Stereocaulaceae</taxon>
        <taxon>Stereocaulon</taxon>
    </lineage>
</organism>
<keyword evidence="6" id="KW-0206">Cytoskeleton</keyword>
<evidence type="ECO:0000256" key="6">
    <source>
        <dbReference type="ARBA" id="ARBA00023212"/>
    </source>
</evidence>
<keyword evidence="7" id="KW-0539">Nucleus</keyword>
<feature type="compositionally biased region" description="Low complexity" evidence="8">
    <location>
        <begin position="532"/>
        <end position="558"/>
    </location>
</feature>
<evidence type="ECO:0000313" key="10">
    <source>
        <dbReference type="EMBL" id="KAL2042469.1"/>
    </source>
</evidence>
<feature type="domain" description="Inner centromere protein ARK-binding" evidence="9">
    <location>
        <begin position="1132"/>
        <end position="1192"/>
    </location>
</feature>
<feature type="region of interest" description="Disordered" evidence="8">
    <location>
        <begin position="299"/>
        <end position="417"/>
    </location>
</feature>
<proteinExistence type="inferred from homology"/>
<feature type="compositionally biased region" description="Basic and acidic residues" evidence="8">
    <location>
        <begin position="643"/>
        <end position="671"/>
    </location>
</feature>
<protein>
    <recommendedName>
        <fullName evidence="9">Inner centromere protein ARK-binding domain-containing protein</fullName>
    </recommendedName>
</protein>
<sequence length="1239" mass="136828">MAAVRSRVQLPVGSAQWINDENDQVGQFCAQETEDFLFSARNEVEWLNEHMAEIFSKNQVNVTEIFKTPGKLRGKTPRTARKRNPLETREPLTDIFSTNARSRNSPVSKASPIRSVPTFQVAKDAVAPTEFKRLAKVNTDSGYHGLSEDEMEIDEVAPVMQSSAETHETINILADPPLAGQAATNRLEGSSTGETSFHSAREEVTKQVVVTAALLQGQHPQGDVSASARSTNNEPAQTEAQVLKPNVEDAMDLDIIEKELDEDLVVDESRSPSQGSSPARPLVRKSSLTFAALPAREPLTTKKSLGARASRTSHLDQSKATLNRGSFLGRLTGGKSLGGSKQPESTNERETNDEMDTGDTHKPTLTREESDGDSKIFKLHNKSSTQRLHDRINMLGKSQNTRPTKSIPASANGPNTSYPQLPISEPQPQITLQGLAAPSKPATFSVTQDENDDDWIQAPQLQQSTSDRPLLPKSVSADIMEDIRGKQTIGYQDFDLAPSEGQATKEASPLRHVNSTQVNSPKDAKARSATESASPSRANARNAADMSTTPKGSPSSSKRYVDGPLSASKSKLQSIMKTARGLFSSSAGVSAQAKIETLSPPSMRPYDEPQGPSISSVLDSKALGKESKSQSPMTNPAGRRTRSSTEKEERRKQLEAKERQKAETRAERAHEQQSQNKLAPEQIAMKGQATEMGPPPAKATRQSPRKTQTQEPSKPQVDVAGSEQPLQSTGPPQQSQLQKKESRRPIKPAKEAGPKPKPQPVAIRVGTLSQGLRMNNTALASNVQDSLPAPQPSQPAMAKKPSNASIQSTASNNSFKSSVTSAAVKPKALIVAERKKEQDEREAQRKLEQKRDMERKRAAQQEETRRQEQMQRQEADRQRERERSAAAEDPKNIAKRQAIEKRRMEMQRKDQQRALQRPDNASVTHQTQIALITRQEFGGPRPPSRLQNLPDHNKLANNLPMHNPSKAVIKRVFDPDDEDEPPRPVRMQAGPPYQQNDAKRRRTEDEELQEIRVRPTMAPPIRQSGIRQGGPKASIFNNGYSTAPPPAPHHNAPSLLKTTTANQAYQQHPHQTQPTRSGYHPDIAKYQNGKIPFADVPNPPQQSHKTPLHSKLAPPAKSSPQYINGENIHLDDIPTESEDESDSDSGSKPKPANLPEWAQSPQLRQLLMTQDENMDADAVFGPVPSPRMEEMFRERHHRFRSRTSSANWTGSDRLTDEEIRKDVEARQRLRREGGWTFGL</sequence>
<evidence type="ECO:0000256" key="4">
    <source>
        <dbReference type="ARBA" id="ARBA00022490"/>
    </source>
</evidence>
<keyword evidence="11" id="KW-1185">Reference proteome</keyword>
<comment type="caution">
    <text evidence="10">The sequence shown here is derived from an EMBL/GenBank/DDBJ whole genome shotgun (WGS) entry which is preliminary data.</text>
</comment>
<evidence type="ECO:0000256" key="5">
    <source>
        <dbReference type="ARBA" id="ARBA00022829"/>
    </source>
</evidence>
<evidence type="ECO:0000256" key="2">
    <source>
        <dbReference type="ARBA" id="ARBA00004186"/>
    </source>
</evidence>
<accession>A0ABR4ACN4</accession>
<dbReference type="InterPro" id="IPR005635">
    <property type="entry name" value="Inner_centromere_prot_ARK-bd"/>
</dbReference>
<feature type="compositionally biased region" description="Basic and acidic residues" evidence="8">
    <location>
        <begin position="346"/>
        <end position="376"/>
    </location>
</feature>
<name>A0ABR4ACN4_9LECA</name>
<evidence type="ECO:0000313" key="11">
    <source>
        <dbReference type="Proteomes" id="UP001590950"/>
    </source>
</evidence>
<dbReference type="Gene3D" id="6.10.250.2990">
    <property type="match status" value="1"/>
</dbReference>
<comment type="subcellular location">
    <subcellularLocation>
        <location evidence="2">Cytoplasm</location>
        <location evidence="2">Cytoskeleton</location>
        <location evidence="2">Spindle</location>
    </subcellularLocation>
    <subcellularLocation>
        <location evidence="1">Nucleus</location>
    </subcellularLocation>
</comment>
<feature type="compositionally biased region" description="Polar residues" evidence="8">
    <location>
        <begin position="567"/>
        <end position="576"/>
    </location>
</feature>
<dbReference type="Pfam" id="PF03941">
    <property type="entry name" value="INCENP_ARK-bind"/>
    <property type="match status" value="1"/>
</dbReference>
<gene>
    <name evidence="10" type="ORF">N7G274_004962</name>
</gene>
<evidence type="ECO:0000259" key="9">
    <source>
        <dbReference type="Pfam" id="PF03941"/>
    </source>
</evidence>
<feature type="compositionally biased region" description="Basic and acidic residues" evidence="8">
    <location>
        <begin position="738"/>
        <end position="754"/>
    </location>
</feature>
<evidence type="ECO:0000256" key="7">
    <source>
        <dbReference type="ARBA" id="ARBA00023242"/>
    </source>
</evidence>
<feature type="compositionally biased region" description="Polar residues" evidence="8">
    <location>
        <begin position="919"/>
        <end position="930"/>
    </location>
</feature>
<dbReference type="Proteomes" id="UP001590950">
    <property type="component" value="Unassembled WGS sequence"/>
</dbReference>
<evidence type="ECO:0000256" key="8">
    <source>
        <dbReference type="SAM" id="MobiDB-lite"/>
    </source>
</evidence>
<dbReference type="PANTHER" id="PTHR13142:SF1">
    <property type="entry name" value="INNER CENTROMERE PROTEIN"/>
    <property type="match status" value="1"/>
</dbReference>